<sequence>MARRDEQRFVEFVDAHQGRLRRAAFLITGDWASADDVTQEALVRMYVALPRIGQVESLFGYARRTVVNVAIDAARRRGTRERYEAKESVPPPLTDGAGAYADRAAVMAALGLLAPRQRAVVVLRYFEDLSVDETARVLGCSPGTVKSQTARGLDALRRALVEAGWHHEVELEVSE</sequence>
<dbReference type="PANTHER" id="PTHR43133">
    <property type="entry name" value="RNA POLYMERASE ECF-TYPE SIGMA FACTO"/>
    <property type="match status" value="1"/>
</dbReference>
<dbReference type="RefSeq" id="WP_135833550.1">
    <property type="nucleotide sequence ID" value="NZ_BMCK01000001.1"/>
</dbReference>
<dbReference type="InterPro" id="IPR013249">
    <property type="entry name" value="RNA_pol_sigma70_r4_t2"/>
</dbReference>
<feature type="domain" description="RNA polymerase sigma-70 region 2" evidence="6">
    <location>
        <begin position="13"/>
        <end position="78"/>
    </location>
</feature>
<dbReference type="Gene3D" id="1.10.10.10">
    <property type="entry name" value="Winged helix-like DNA-binding domain superfamily/Winged helix DNA-binding domain"/>
    <property type="match status" value="1"/>
</dbReference>
<reference evidence="11" key="3">
    <citation type="journal article" date="2019" name="Int. J. Syst. Evol. Microbiol.">
        <title>The Global Catalogue of Microorganisms (GCM) 10K type strain sequencing project: providing services to taxonomists for standard genome sequencing and annotation.</title>
        <authorList>
            <consortium name="The Broad Institute Genomics Platform"/>
            <consortium name="The Broad Institute Genome Sequencing Center for Infectious Disease"/>
            <person name="Wu L."/>
            <person name="Ma J."/>
        </authorList>
    </citation>
    <scope>NUCLEOTIDE SEQUENCE [LARGE SCALE GENOMIC DNA]</scope>
    <source>
        <strain evidence="11">CCM 7403</strain>
    </source>
</reference>
<keyword evidence="11" id="KW-1185">Reference proteome</keyword>
<evidence type="ECO:0000256" key="4">
    <source>
        <dbReference type="ARBA" id="ARBA00023125"/>
    </source>
</evidence>
<dbReference type="InterPro" id="IPR039425">
    <property type="entry name" value="RNA_pol_sigma-70-like"/>
</dbReference>
<dbReference type="GO" id="GO:0016987">
    <property type="term" value="F:sigma factor activity"/>
    <property type="evidence" value="ECO:0007669"/>
    <property type="project" value="UniProtKB-KW"/>
</dbReference>
<feature type="domain" description="RNA polymerase sigma factor 70 region 4 type 2" evidence="7">
    <location>
        <begin position="104"/>
        <end position="156"/>
    </location>
</feature>
<evidence type="ECO:0000259" key="6">
    <source>
        <dbReference type="Pfam" id="PF04542"/>
    </source>
</evidence>
<keyword evidence="4" id="KW-0238">DNA-binding</keyword>
<evidence type="ECO:0000313" key="8">
    <source>
        <dbReference type="EMBL" id="GGD11755.1"/>
    </source>
</evidence>
<dbReference type="GO" id="GO:0003677">
    <property type="term" value="F:DNA binding"/>
    <property type="evidence" value="ECO:0007669"/>
    <property type="project" value="UniProtKB-KW"/>
</dbReference>
<dbReference type="NCBIfam" id="TIGR02937">
    <property type="entry name" value="sigma70-ECF"/>
    <property type="match status" value="1"/>
</dbReference>
<dbReference type="SUPFAM" id="SSF88946">
    <property type="entry name" value="Sigma2 domain of RNA polymerase sigma factors"/>
    <property type="match status" value="1"/>
</dbReference>
<dbReference type="EMBL" id="BMCK01000001">
    <property type="protein sequence ID" value="GGD11755.1"/>
    <property type="molecule type" value="Genomic_DNA"/>
</dbReference>
<dbReference type="Proteomes" id="UP000630594">
    <property type="component" value="Unassembled WGS sequence"/>
</dbReference>
<reference evidence="9" key="4">
    <citation type="submission" date="2019-03" db="EMBL/GenBank/DDBJ databases">
        <authorList>
            <person name="Huang Y."/>
        </authorList>
    </citation>
    <scope>NUCLEOTIDE SEQUENCE</scope>
    <source>
        <strain evidence="9">JCM 16608</strain>
    </source>
</reference>
<dbReference type="PANTHER" id="PTHR43133:SF50">
    <property type="entry name" value="ECF RNA POLYMERASE SIGMA FACTOR SIGM"/>
    <property type="match status" value="1"/>
</dbReference>
<evidence type="ECO:0000256" key="3">
    <source>
        <dbReference type="ARBA" id="ARBA00023082"/>
    </source>
</evidence>
<organism evidence="9 10">
    <name type="scientific">Nocardioides daphniae</name>
    <dbReference type="NCBI Taxonomy" id="402297"/>
    <lineage>
        <taxon>Bacteria</taxon>
        <taxon>Bacillati</taxon>
        <taxon>Actinomycetota</taxon>
        <taxon>Actinomycetes</taxon>
        <taxon>Propionibacteriales</taxon>
        <taxon>Nocardioidaceae</taxon>
        <taxon>Nocardioides</taxon>
    </lineage>
</organism>
<dbReference type="Pfam" id="PF04542">
    <property type="entry name" value="Sigma70_r2"/>
    <property type="match status" value="1"/>
</dbReference>
<dbReference type="KEGG" id="ndp:E2C04_17265"/>
<evidence type="ECO:0000256" key="5">
    <source>
        <dbReference type="ARBA" id="ARBA00023163"/>
    </source>
</evidence>
<evidence type="ECO:0000313" key="10">
    <source>
        <dbReference type="Proteomes" id="UP000297025"/>
    </source>
</evidence>
<keyword evidence="3" id="KW-0731">Sigma factor</keyword>
<dbReference type="InterPro" id="IPR013325">
    <property type="entry name" value="RNA_pol_sigma_r2"/>
</dbReference>
<comment type="similarity">
    <text evidence="1">Belongs to the sigma-70 factor family. ECF subfamily.</text>
</comment>
<dbReference type="OrthoDB" id="3292386at2"/>
<dbReference type="EMBL" id="CP038462">
    <property type="protein sequence ID" value="QCC78513.1"/>
    <property type="molecule type" value="Genomic_DNA"/>
</dbReference>
<name>A0A4P7UE09_9ACTN</name>
<dbReference type="SUPFAM" id="SSF88659">
    <property type="entry name" value="Sigma3 and sigma4 domains of RNA polymerase sigma factors"/>
    <property type="match status" value="1"/>
</dbReference>
<dbReference type="InterPro" id="IPR014325">
    <property type="entry name" value="RNA_pol_sigma-E_actinobac"/>
</dbReference>
<gene>
    <name evidence="9" type="ORF">E2C04_17265</name>
    <name evidence="8" type="ORF">GCM10007231_08280</name>
</gene>
<reference evidence="9 10" key="1">
    <citation type="journal article" date="2008" name="Int. J. Syst. Evol. Microbiol.">
        <title>Nocardioides daphniae sp. nov., isolated from Daphnia cucullata (Crustacea: Cladocera).</title>
        <authorList>
            <person name="Toth E.M."/>
            <person name="Keki Z."/>
            <person name="Homonnay Z.G."/>
            <person name="Borsodi A.K."/>
            <person name="Marialigeti K."/>
            <person name="Schumann P."/>
        </authorList>
    </citation>
    <scope>NUCLEOTIDE SEQUENCE [LARGE SCALE GENOMIC DNA]</scope>
    <source>
        <strain evidence="9 10">JCM 16608</strain>
    </source>
</reference>
<reference evidence="8" key="2">
    <citation type="journal article" date="2014" name="Int. J. Syst. Evol. Microbiol.">
        <title>Complete genome of a new Firmicutes species belonging to the dominant human colonic microbiota ('Ruminococcus bicirculans') reveals two chromosomes and a selective capacity to utilize plant glucans.</title>
        <authorList>
            <consortium name="NISC Comparative Sequencing Program"/>
            <person name="Wegmann U."/>
            <person name="Louis P."/>
            <person name="Goesmann A."/>
            <person name="Henrissat B."/>
            <person name="Duncan S.H."/>
            <person name="Flint H.J."/>
        </authorList>
    </citation>
    <scope>NUCLEOTIDE SEQUENCE</scope>
    <source>
        <strain evidence="8">CCM 7403</strain>
    </source>
</reference>
<protein>
    <submittedName>
        <fullName evidence="8">RNA polymerase sigma24 factor</fullName>
    </submittedName>
    <submittedName>
        <fullName evidence="9">SigE family RNA polymerase sigma factor</fullName>
    </submittedName>
</protein>
<dbReference type="InterPro" id="IPR014284">
    <property type="entry name" value="RNA_pol_sigma-70_dom"/>
</dbReference>
<accession>A0A4P7UE09</accession>
<evidence type="ECO:0000259" key="7">
    <source>
        <dbReference type="Pfam" id="PF08281"/>
    </source>
</evidence>
<dbReference type="CDD" id="cd06171">
    <property type="entry name" value="Sigma70_r4"/>
    <property type="match status" value="1"/>
</dbReference>
<dbReference type="Proteomes" id="UP000297025">
    <property type="component" value="Chromosome"/>
</dbReference>
<dbReference type="InterPro" id="IPR013324">
    <property type="entry name" value="RNA_pol_sigma_r3/r4-like"/>
</dbReference>
<dbReference type="GO" id="GO:0006352">
    <property type="term" value="P:DNA-templated transcription initiation"/>
    <property type="evidence" value="ECO:0007669"/>
    <property type="project" value="InterPro"/>
</dbReference>
<evidence type="ECO:0000313" key="9">
    <source>
        <dbReference type="EMBL" id="QCC78513.1"/>
    </source>
</evidence>
<dbReference type="InterPro" id="IPR007627">
    <property type="entry name" value="RNA_pol_sigma70_r2"/>
</dbReference>
<evidence type="ECO:0000256" key="1">
    <source>
        <dbReference type="ARBA" id="ARBA00010641"/>
    </source>
</evidence>
<dbReference type="AlphaFoldDB" id="A0A4P7UE09"/>
<reference evidence="8" key="5">
    <citation type="submission" date="2024-05" db="EMBL/GenBank/DDBJ databases">
        <authorList>
            <person name="Sun Q."/>
            <person name="Sedlacek I."/>
        </authorList>
    </citation>
    <scope>NUCLEOTIDE SEQUENCE</scope>
    <source>
        <strain evidence="8">CCM 7403</strain>
    </source>
</reference>
<evidence type="ECO:0000313" key="11">
    <source>
        <dbReference type="Proteomes" id="UP000630594"/>
    </source>
</evidence>
<keyword evidence="2" id="KW-0805">Transcription regulation</keyword>
<keyword evidence="5" id="KW-0804">Transcription</keyword>
<dbReference type="Pfam" id="PF08281">
    <property type="entry name" value="Sigma70_r4_2"/>
    <property type="match status" value="1"/>
</dbReference>
<proteinExistence type="inferred from homology"/>
<dbReference type="NCBIfam" id="TIGR02983">
    <property type="entry name" value="SigE-fam_strep"/>
    <property type="match status" value="1"/>
</dbReference>
<evidence type="ECO:0000256" key="2">
    <source>
        <dbReference type="ARBA" id="ARBA00023015"/>
    </source>
</evidence>
<dbReference type="Gene3D" id="1.10.1740.10">
    <property type="match status" value="1"/>
</dbReference>
<dbReference type="InterPro" id="IPR036388">
    <property type="entry name" value="WH-like_DNA-bd_sf"/>
</dbReference>